<name>A0ACC6TPU0_9CREN</name>
<evidence type="ECO:0000313" key="1">
    <source>
        <dbReference type="EMBL" id="MEW9491733.1"/>
    </source>
</evidence>
<keyword evidence="1" id="KW-0548">Nucleotidyltransferase</keyword>
<gene>
    <name evidence="1" type="ORF">TQ35_0005970</name>
</gene>
<comment type="caution">
    <text evidence="1">The sequence shown here is derived from an EMBL/GenBank/DDBJ whole genome shotgun (WGS) entry which is preliminary data.</text>
</comment>
<evidence type="ECO:0000313" key="2">
    <source>
        <dbReference type="Proteomes" id="UP000053480"/>
    </source>
</evidence>
<dbReference type="EC" id="2.7.7.6" evidence="1"/>
<accession>A0ACC6TPU0</accession>
<proteinExistence type="predicted"/>
<dbReference type="Proteomes" id="UP000053480">
    <property type="component" value="Unassembled WGS sequence"/>
</dbReference>
<reference evidence="1" key="1">
    <citation type="submission" date="2024-07" db="EMBL/GenBank/DDBJ databases">
        <title>Metagenome and Metagenome-Assembled Genomes of Archaea from a hot spring from the geothermal field of Los Azufres, Mexico.</title>
        <authorList>
            <person name="Marin-Paredes R."/>
            <person name="Martinez-Romero E."/>
            <person name="Servin-Garciduenas L.E."/>
        </authorList>
    </citation>
    <scope>NUCLEOTIDE SEQUENCE</scope>
    <source>
        <strain evidence="1">AZ1-454</strain>
    </source>
</reference>
<keyword evidence="1" id="KW-0808">Transferase</keyword>
<sequence length="90" mass="10183">MEIRVIKSSNTYMEIEIKGEDHTLGNLVAGYLRRVRGVTFASYYQPHPLVDSIILKVMTDGSIEPKEAIINAIEKAKETSAKFDQEIRTI</sequence>
<protein>
    <submittedName>
        <fullName evidence="1">DNA-directed RNA polymerase subunit L</fullName>
        <ecNumber evidence="1">2.7.7.6</ecNumber>
    </submittedName>
</protein>
<dbReference type="EMBL" id="JZWS03000006">
    <property type="protein sequence ID" value="MEW9491733.1"/>
    <property type="molecule type" value="Genomic_DNA"/>
</dbReference>
<keyword evidence="1" id="KW-0240">DNA-directed RNA polymerase</keyword>
<keyword evidence="1" id="KW-0804">Transcription</keyword>
<organism evidence="1 2">
    <name type="scientific">Candidatus Aramenus sulfurataquae</name>
    <dbReference type="NCBI Taxonomy" id="1326980"/>
    <lineage>
        <taxon>Archaea</taxon>
        <taxon>Thermoproteota</taxon>
        <taxon>Thermoprotei</taxon>
        <taxon>Sulfolobales</taxon>
        <taxon>Sulfolobaceae</taxon>
        <taxon>Candidatus Aramenus</taxon>
    </lineage>
</organism>